<evidence type="ECO:0000259" key="6">
    <source>
        <dbReference type="PROSITE" id="PS50011"/>
    </source>
</evidence>
<evidence type="ECO:0000256" key="1">
    <source>
        <dbReference type="ARBA" id="ARBA00022527"/>
    </source>
</evidence>
<dbReference type="GO" id="GO:0005524">
    <property type="term" value="F:ATP binding"/>
    <property type="evidence" value="ECO:0007669"/>
    <property type="project" value="UniProtKB-KW"/>
</dbReference>
<keyword evidence="5" id="KW-0067">ATP-binding</keyword>
<evidence type="ECO:0000256" key="4">
    <source>
        <dbReference type="ARBA" id="ARBA00022777"/>
    </source>
</evidence>
<dbReference type="InterPro" id="IPR008271">
    <property type="entry name" value="Ser/Thr_kinase_AS"/>
</dbReference>
<dbReference type="Gene3D" id="1.10.510.10">
    <property type="entry name" value="Transferase(Phosphotransferase) domain 1"/>
    <property type="match status" value="1"/>
</dbReference>
<dbReference type="CTD" id="20245068"/>
<dbReference type="FunFam" id="1.10.510.10:FF:000066">
    <property type="entry name" value="Serine/threonine-protein kinase DCLK1 isoform 2"/>
    <property type="match status" value="1"/>
</dbReference>
<keyword evidence="3" id="KW-0547">Nucleotide-binding</keyword>
<dbReference type="PROSITE" id="PS50011">
    <property type="entry name" value="PROTEIN_KINASE_DOM"/>
    <property type="match status" value="1"/>
</dbReference>
<dbReference type="OMA" id="NEPKFMT"/>
<dbReference type="OrthoDB" id="1738954at2759"/>
<name>V4A365_LOTGI</name>
<dbReference type="SUPFAM" id="SSF56112">
    <property type="entry name" value="Protein kinase-like (PK-like)"/>
    <property type="match status" value="1"/>
</dbReference>
<dbReference type="AlphaFoldDB" id="V4A365"/>
<dbReference type="SMART" id="SM00220">
    <property type="entry name" value="S_TKc"/>
    <property type="match status" value="1"/>
</dbReference>
<keyword evidence="1" id="KW-0723">Serine/threonine-protein kinase</keyword>
<dbReference type="Proteomes" id="UP000030746">
    <property type="component" value="Unassembled WGS sequence"/>
</dbReference>
<dbReference type="STRING" id="225164.V4A365"/>
<feature type="domain" description="Protein kinase" evidence="6">
    <location>
        <begin position="1"/>
        <end position="256"/>
    </location>
</feature>
<sequence>MGRVLGDGNFAVVKQSRLRSTGQEFGIKVIDKSKLKGKEHMVENEIEIMKECNHFNIVKLYEEFETRDRLYLVMELVKGGDLFDAITQSVKFTEIEAARMVKDLCNALFYLHSRNIVHRDLKPENLLVHRNKDGTVSLKLADFGLAMEVNDLIYTVCGTPTYVAPEILSEIGYSLEVDMWAVGVIMYILLCGFPPFRSPDRKQTELFAMIKAGEYEFVMPYWDGTSLYAKNLIGHLLVVDRTKRYSSIDVLSHPWIIFNGEAKN</sequence>
<dbReference type="GeneID" id="20245068"/>
<dbReference type="InterPro" id="IPR000719">
    <property type="entry name" value="Prot_kinase_dom"/>
</dbReference>
<gene>
    <name evidence="7" type="ORF">LOTGIDRAFT_194203</name>
</gene>
<dbReference type="PANTHER" id="PTHR24347">
    <property type="entry name" value="SERINE/THREONINE-PROTEIN KINASE"/>
    <property type="match status" value="1"/>
</dbReference>
<evidence type="ECO:0000256" key="5">
    <source>
        <dbReference type="ARBA" id="ARBA00022840"/>
    </source>
</evidence>
<feature type="non-terminal residue" evidence="7">
    <location>
        <position position="264"/>
    </location>
</feature>
<dbReference type="HOGENOM" id="CLU_000288_63_0_1"/>
<evidence type="ECO:0000256" key="2">
    <source>
        <dbReference type="ARBA" id="ARBA00022679"/>
    </source>
</evidence>
<reference evidence="7 8" key="1">
    <citation type="journal article" date="2013" name="Nature">
        <title>Insights into bilaterian evolution from three spiralian genomes.</title>
        <authorList>
            <person name="Simakov O."/>
            <person name="Marletaz F."/>
            <person name="Cho S.J."/>
            <person name="Edsinger-Gonzales E."/>
            <person name="Havlak P."/>
            <person name="Hellsten U."/>
            <person name="Kuo D.H."/>
            <person name="Larsson T."/>
            <person name="Lv J."/>
            <person name="Arendt D."/>
            <person name="Savage R."/>
            <person name="Osoegawa K."/>
            <person name="de Jong P."/>
            <person name="Grimwood J."/>
            <person name="Chapman J.A."/>
            <person name="Shapiro H."/>
            <person name="Aerts A."/>
            <person name="Otillar R.P."/>
            <person name="Terry A.Y."/>
            <person name="Boore J.L."/>
            <person name="Grigoriev I.V."/>
            <person name="Lindberg D.R."/>
            <person name="Seaver E.C."/>
            <person name="Weisblat D.A."/>
            <person name="Putnam N.H."/>
            <person name="Rokhsar D.S."/>
        </authorList>
    </citation>
    <scope>NUCLEOTIDE SEQUENCE [LARGE SCALE GENOMIC DNA]</scope>
</reference>
<organism evidence="7 8">
    <name type="scientific">Lottia gigantea</name>
    <name type="common">Giant owl limpet</name>
    <dbReference type="NCBI Taxonomy" id="225164"/>
    <lineage>
        <taxon>Eukaryota</taxon>
        <taxon>Metazoa</taxon>
        <taxon>Spiralia</taxon>
        <taxon>Lophotrochozoa</taxon>
        <taxon>Mollusca</taxon>
        <taxon>Gastropoda</taxon>
        <taxon>Patellogastropoda</taxon>
        <taxon>Lottioidea</taxon>
        <taxon>Lottiidae</taxon>
        <taxon>Lottia</taxon>
    </lineage>
</organism>
<proteinExistence type="predicted"/>
<dbReference type="Pfam" id="PF00069">
    <property type="entry name" value="Pkinase"/>
    <property type="match status" value="1"/>
</dbReference>
<dbReference type="GO" id="GO:0004674">
    <property type="term" value="F:protein serine/threonine kinase activity"/>
    <property type="evidence" value="ECO:0007669"/>
    <property type="project" value="UniProtKB-KW"/>
</dbReference>
<evidence type="ECO:0000256" key="3">
    <source>
        <dbReference type="ARBA" id="ARBA00022741"/>
    </source>
</evidence>
<evidence type="ECO:0000313" key="8">
    <source>
        <dbReference type="Proteomes" id="UP000030746"/>
    </source>
</evidence>
<dbReference type="Gene3D" id="3.30.200.20">
    <property type="entry name" value="Phosphorylase Kinase, domain 1"/>
    <property type="match status" value="1"/>
</dbReference>
<dbReference type="EMBL" id="KB202849">
    <property type="protein sequence ID" value="ESO87761.1"/>
    <property type="molecule type" value="Genomic_DNA"/>
</dbReference>
<evidence type="ECO:0000313" key="7">
    <source>
        <dbReference type="EMBL" id="ESO87761.1"/>
    </source>
</evidence>
<dbReference type="CDD" id="cd14095">
    <property type="entry name" value="STKc_DCKL"/>
    <property type="match status" value="1"/>
</dbReference>
<keyword evidence="4" id="KW-0418">Kinase</keyword>
<dbReference type="PROSITE" id="PS00108">
    <property type="entry name" value="PROTEIN_KINASE_ST"/>
    <property type="match status" value="1"/>
</dbReference>
<accession>V4A365</accession>
<dbReference type="KEGG" id="lgi:LOTGIDRAFT_194203"/>
<protein>
    <recommendedName>
        <fullName evidence="6">Protein kinase domain-containing protein</fullName>
    </recommendedName>
</protein>
<dbReference type="InterPro" id="IPR011009">
    <property type="entry name" value="Kinase-like_dom_sf"/>
</dbReference>
<dbReference type="FunFam" id="3.30.200.20:FF:000042">
    <property type="entry name" value="Aurora kinase A"/>
    <property type="match status" value="1"/>
</dbReference>
<dbReference type="RefSeq" id="XP_009061649.1">
    <property type="nucleotide sequence ID" value="XM_009063401.1"/>
</dbReference>
<keyword evidence="8" id="KW-1185">Reference proteome</keyword>
<keyword evidence="2" id="KW-0808">Transferase</keyword>